<accession>A0A1F7IE13</accession>
<feature type="domain" description="Glycosyltransferase 2-like" evidence="8">
    <location>
        <begin position="440"/>
        <end position="640"/>
    </location>
</feature>
<feature type="transmembrane region" description="Helical" evidence="4">
    <location>
        <begin position="942"/>
        <end position="964"/>
    </location>
</feature>
<dbReference type="Proteomes" id="UP000177698">
    <property type="component" value="Unassembled WGS sequence"/>
</dbReference>
<dbReference type="InterPro" id="IPR001296">
    <property type="entry name" value="Glyco_trans_1"/>
</dbReference>
<dbReference type="Gene3D" id="3.40.50.2000">
    <property type="entry name" value="Glycogen Phosphorylase B"/>
    <property type="match status" value="2"/>
</dbReference>
<evidence type="ECO:0000259" key="8">
    <source>
        <dbReference type="Pfam" id="PF13632"/>
    </source>
</evidence>
<sequence>MKYDVNRSEDIKKAVSIIIPVINEQNNIKPLIQGIFNAFFNKNLIFEVIVIDDHSTDLTPKIVAELKKKYQIRYFLKKGRKGKAFSLLEGFSYARYNMLAMIDADLQYPPDAIPEMVEKISDSVGVVVAKRKFTNIKKIRKILSLGFFHFFAGILHGLTYDVQSGLKVFKKEIIERISLNPGPWSFDLEFLVKARHAGYKIADHEIIFAKRQTGSAKISLLPAIYEIGISALKLKFADLKPVNFPQFIEKVKGKGFHSKGLEFVHHSELPYPESAFTTLFRKQKIIILFLLSIFTAGLFFDWITTLVILIAFITCIYFIDLFFNLYLIFRGFSKRPEIHILKSETNRLTIDQLPKYTVLCPLYHEWEVLPQFVTAMSRLDYPKEKLQVLLLLEEDDKETIKHAKSYNLPDYFEIVVVPDSLPKTKPKALNYGLKKATGEYVVIYDAEDVPDTEQLKKVVLAFEKSEKKTVCIQAKLNFYNPHQNILTRIFTAEYSLWFDLVLTGLQSLFAPIPLGGTSNHFRLKDLKDLKGWDSFNVTEDCDLGMRLAKKGYQTALINSVTLEEANSDLKNWFQQRTRWIKGYIQTYLVHMRSPEEFSKNNSKLHFFIFHLLVGGKVLFMFVNPLLWVTTFLYFAFRPILGVFIQQFFPGPILYLGAFSLVFGNFLYMYYYMIACVRRGHYDLVKYVYLVPLYWVAMSISAWKAVIQLIRRPHFWPKTIHGFHLESSKVIEQASANIGTKLVDTRFAPYPSGFAPTFVKSERFAFLKSWSNKTFSSGTFLVGAMMTGSVLNLLFNVYLGRTISFEDFGLITLINTFWYLLGIFASPLGSSINHRTAYISAKYGPETAINFFNNTFKKVTKITFFVSLLWLISAPFLASYFKISNILPLVLFTPAIIFASLGNMSEGYLNGSFYFILIGLIIIVTALTKFSTAFLLVNFNLSSLTYIAIPFSISVSAILAGLFFYLKVKDIKAGSGRHLTFPKRFYVGSIVSGFSANAFLTFDVILTKHYFTPDMAGQYAFLSLVGKMIFFFGSMLSTFIIPFVSRDMGANRDPNKSFYKILTAASVLTAGMYLAIGIFGRYFIPFIFGAKAFPILSYIPSYSLAIALYVITNTIVSYHLARYQYSFPITSLLFSGLMCLGIIFFHANILQVSNVILITSIISFFVMISLHLLQRNGRFFFRNLVDLLGLFLPLPNSGKTQLAGKRILLFNWRDTKHKFAGGAEVYIQELAKRWVKAGHSVTLFCGNDGNCKREEVIDGVQIIRRGGFYFVYIWAFFYYVLRFRGQFDVIIDSENGIPFFTPYYASEKKFLLIHHVHQEVFRKSLRPPLSWLAEALELKLMPFVYKNIQTITVSPSSKKEIMEKQLTDVEPIIIYNGVDLERYRPAQKSLIPLVLYVGRLKYYKSLNVFLHSAKRVLEKIPEVRFAIAGDGEEKEGLIKLAHKLNIFDKVSFLGRVSEEDKISLYQKAWVFVNPSMMEGWGITSIEANACGTPVVASNVPGLRDSVNNPHSGFLVPYGNIQIFSQRIIKLIKDDSLRAKFSIGAHIFAQQFNWQKSADKSLELFK</sequence>
<comment type="caution">
    <text evidence="9">The sequence shown here is derived from an EMBL/GenBank/DDBJ whole genome shotgun (WGS) entry which is preliminary data.</text>
</comment>
<protein>
    <recommendedName>
        <fullName evidence="11">Glycosyltransferase 2-like domain-containing protein</fullName>
    </recommendedName>
</protein>
<feature type="domain" description="Glycosyl transferase family 1" evidence="5">
    <location>
        <begin position="1391"/>
        <end position="1540"/>
    </location>
</feature>
<dbReference type="EMBL" id="MGAG01000010">
    <property type="protein sequence ID" value="OGK41591.1"/>
    <property type="molecule type" value="Genomic_DNA"/>
</dbReference>
<comment type="similarity">
    <text evidence="1">Belongs to the glycosyltransferase 2 family.</text>
</comment>
<dbReference type="CDD" id="cd06427">
    <property type="entry name" value="CESA_like_2"/>
    <property type="match status" value="1"/>
</dbReference>
<feature type="transmembrane region" description="Helical" evidence="4">
    <location>
        <begin position="309"/>
        <end position="329"/>
    </location>
</feature>
<feature type="transmembrane region" description="Helical" evidence="4">
    <location>
        <begin position="913"/>
        <end position="936"/>
    </location>
</feature>
<organism evidence="9 10">
    <name type="scientific">Candidatus Roizmanbacteria bacterium RIFCSPLOWO2_01_FULL_37_12</name>
    <dbReference type="NCBI Taxonomy" id="1802056"/>
    <lineage>
        <taxon>Bacteria</taxon>
        <taxon>Candidatus Roizmaniibacteriota</taxon>
    </lineage>
</organism>
<dbReference type="SUPFAM" id="SSF53756">
    <property type="entry name" value="UDP-Glycosyltransferase/glycogen phosphorylase"/>
    <property type="match status" value="1"/>
</dbReference>
<feature type="transmembrane region" description="Helical" evidence="4">
    <location>
        <begin position="285"/>
        <end position="303"/>
    </location>
</feature>
<feature type="transmembrane region" description="Helical" evidence="4">
    <location>
        <begin position="809"/>
        <end position="828"/>
    </location>
</feature>
<keyword evidence="2" id="KW-0328">Glycosyltransferase</keyword>
<keyword evidence="4" id="KW-0472">Membrane</keyword>
<dbReference type="SUPFAM" id="SSF53448">
    <property type="entry name" value="Nucleotide-diphospho-sugar transferases"/>
    <property type="match status" value="2"/>
</dbReference>
<proteinExistence type="inferred from homology"/>
<feature type="transmembrane region" description="Helical" evidence="4">
    <location>
        <begin position="1056"/>
        <end position="1078"/>
    </location>
</feature>
<keyword evidence="4" id="KW-1133">Transmembrane helix</keyword>
<dbReference type="Pfam" id="PF13439">
    <property type="entry name" value="Glyco_transf_4"/>
    <property type="match status" value="1"/>
</dbReference>
<keyword evidence="4" id="KW-0812">Transmembrane</keyword>
<dbReference type="STRING" id="1802056.A2954_06935"/>
<dbReference type="CDD" id="cd03801">
    <property type="entry name" value="GT4_PimA-like"/>
    <property type="match status" value="1"/>
</dbReference>
<feature type="transmembrane region" description="Helical" evidence="4">
    <location>
        <begin position="885"/>
        <end position="901"/>
    </location>
</feature>
<evidence type="ECO:0000259" key="6">
    <source>
        <dbReference type="Pfam" id="PF00535"/>
    </source>
</evidence>
<dbReference type="Gene3D" id="3.90.550.10">
    <property type="entry name" value="Spore Coat Polysaccharide Biosynthesis Protein SpsA, Chain A"/>
    <property type="match status" value="2"/>
</dbReference>
<evidence type="ECO:0000313" key="9">
    <source>
        <dbReference type="EMBL" id="OGK41591.1"/>
    </source>
</evidence>
<evidence type="ECO:0000256" key="1">
    <source>
        <dbReference type="ARBA" id="ARBA00006739"/>
    </source>
</evidence>
<evidence type="ECO:0000313" key="10">
    <source>
        <dbReference type="Proteomes" id="UP000177698"/>
    </source>
</evidence>
<dbReference type="InterPro" id="IPR029044">
    <property type="entry name" value="Nucleotide-diphossugar_trans"/>
</dbReference>
<feature type="transmembrane region" description="Helical" evidence="4">
    <location>
        <begin position="1098"/>
        <end position="1119"/>
    </location>
</feature>
<feature type="transmembrane region" description="Helical" evidence="4">
    <location>
        <begin position="604"/>
        <end position="621"/>
    </location>
</feature>
<dbReference type="PANTHER" id="PTHR43630">
    <property type="entry name" value="POLY-BETA-1,6-N-ACETYL-D-GLUCOSAMINE SYNTHASE"/>
    <property type="match status" value="1"/>
</dbReference>
<feature type="transmembrane region" description="Helical" evidence="4">
    <location>
        <begin position="984"/>
        <end position="1006"/>
    </location>
</feature>
<feature type="transmembrane region" description="Helical" evidence="4">
    <location>
        <begin position="777"/>
        <end position="797"/>
    </location>
</feature>
<dbReference type="InterPro" id="IPR001173">
    <property type="entry name" value="Glyco_trans_2-like"/>
</dbReference>
<feature type="domain" description="Glycosyltransferase 2-like" evidence="6">
    <location>
        <begin position="16"/>
        <end position="175"/>
    </location>
</feature>
<evidence type="ECO:0008006" key="11">
    <source>
        <dbReference type="Google" id="ProtNLM"/>
    </source>
</evidence>
<feature type="transmembrane region" description="Helical" evidence="4">
    <location>
        <begin position="1154"/>
        <end position="1172"/>
    </location>
</feature>
<feature type="domain" description="Glycosyltransferase subfamily 4-like N-terminal" evidence="7">
    <location>
        <begin position="1220"/>
        <end position="1381"/>
    </location>
</feature>
<dbReference type="PANTHER" id="PTHR43630:SF1">
    <property type="entry name" value="POLY-BETA-1,6-N-ACETYL-D-GLUCOSAMINE SYNTHASE"/>
    <property type="match status" value="1"/>
</dbReference>
<dbReference type="GO" id="GO:0016757">
    <property type="term" value="F:glycosyltransferase activity"/>
    <property type="evidence" value="ECO:0007669"/>
    <property type="project" value="UniProtKB-KW"/>
</dbReference>
<feature type="transmembrane region" description="Helical" evidence="4">
    <location>
        <begin position="1131"/>
        <end position="1148"/>
    </location>
</feature>
<dbReference type="Pfam" id="PF00535">
    <property type="entry name" value="Glycos_transf_2"/>
    <property type="match status" value="1"/>
</dbReference>
<dbReference type="Pfam" id="PF00534">
    <property type="entry name" value="Glycos_transf_1"/>
    <property type="match status" value="1"/>
</dbReference>
<evidence type="ECO:0000259" key="5">
    <source>
        <dbReference type="Pfam" id="PF00534"/>
    </source>
</evidence>
<dbReference type="Pfam" id="PF13632">
    <property type="entry name" value="Glyco_trans_2_3"/>
    <property type="match status" value="1"/>
</dbReference>
<evidence type="ECO:0000256" key="4">
    <source>
        <dbReference type="SAM" id="Phobius"/>
    </source>
</evidence>
<feature type="transmembrane region" description="Helical" evidence="4">
    <location>
        <begin position="861"/>
        <end position="879"/>
    </location>
</feature>
<evidence type="ECO:0000259" key="7">
    <source>
        <dbReference type="Pfam" id="PF13439"/>
    </source>
</evidence>
<evidence type="ECO:0000256" key="2">
    <source>
        <dbReference type="ARBA" id="ARBA00022676"/>
    </source>
</evidence>
<feature type="transmembrane region" description="Helical" evidence="4">
    <location>
        <begin position="1261"/>
        <end position="1280"/>
    </location>
</feature>
<reference evidence="9 10" key="1">
    <citation type="journal article" date="2016" name="Nat. Commun.">
        <title>Thousands of microbial genomes shed light on interconnected biogeochemical processes in an aquifer system.</title>
        <authorList>
            <person name="Anantharaman K."/>
            <person name="Brown C.T."/>
            <person name="Hug L.A."/>
            <person name="Sharon I."/>
            <person name="Castelle C.J."/>
            <person name="Probst A.J."/>
            <person name="Thomas B.C."/>
            <person name="Singh A."/>
            <person name="Wilkins M.J."/>
            <person name="Karaoz U."/>
            <person name="Brodie E.L."/>
            <person name="Williams K.H."/>
            <person name="Hubbard S.S."/>
            <person name="Banfield J.F."/>
        </authorList>
    </citation>
    <scope>NUCLEOTIDE SEQUENCE [LARGE SCALE GENOMIC DNA]</scope>
</reference>
<gene>
    <name evidence="9" type="ORF">A2954_06935</name>
</gene>
<keyword evidence="3" id="KW-0808">Transferase</keyword>
<feature type="transmembrane region" description="Helical" evidence="4">
    <location>
        <begin position="1018"/>
        <end position="1044"/>
    </location>
</feature>
<dbReference type="InterPro" id="IPR028098">
    <property type="entry name" value="Glyco_trans_4-like_N"/>
</dbReference>
<name>A0A1F7IE13_9BACT</name>
<evidence type="ECO:0000256" key="3">
    <source>
        <dbReference type="ARBA" id="ARBA00022679"/>
    </source>
</evidence>
<feature type="transmembrane region" description="Helical" evidence="4">
    <location>
        <begin position="652"/>
        <end position="674"/>
    </location>
</feature>